<sequence length="284" mass="29899">MPHPDLTNPRAERVKAVRGLAGRSARSRHGQFLAEGPQAVREAVRFAAEHVRDVYLTPQAAERYTEIVDEAGAAGLYLHVGSPEVLDAMSPDAQGVLAVLNTWETSLESVLAADPAPRLIALLSQVRDPGNAGTVIRAADAAGADAVILTSASVDPHNPKVVRATAGSMFHVPVVTGPTLAEAISAARAAGFQILAADGAGTVDLDELADSPRNGADIAAPTVWVFGNEAWGLGEQERALADAVVRIPIRGRAESLNLAMAATLCLYVSGRAPRHRRPWEPVDW</sequence>
<dbReference type="InterPro" id="IPR051259">
    <property type="entry name" value="rRNA_Methyltransferase"/>
</dbReference>
<dbReference type="SMART" id="SM00967">
    <property type="entry name" value="SpoU_sub_bind"/>
    <property type="match status" value="1"/>
</dbReference>
<dbReference type="PANTHER" id="PTHR43191:SF2">
    <property type="entry name" value="RRNA METHYLTRANSFERASE 3, MITOCHONDRIAL"/>
    <property type="match status" value="1"/>
</dbReference>
<dbReference type="InterPro" id="IPR053888">
    <property type="entry name" value="MRM3-like_sub_bind"/>
</dbReference>
<comment type="similarity">
    <text evidence="1">Belongs to the class IV-like SAM-binding methyltransferase superfamily. RNA methyltransferase TrmH family.</text>
</comment>
<dbReference type="Pfam" id="PF00588">
    <property type="entry name" value="SpoU_methylase"/>
    <property type="match status" value="1"/>
</dbReference>
<keyword evidence="2 5" id="KW-0489">Methyltransferase</keyword>
<dbReference type="CDD" id="cd18095">
    <property type="entry name" value="SpoU-like_rRNA-MTase"/>
    <property type="match status" value="1"/>
</dbReference>
<accession>A0ABS7SG20</accession>
<dbReference type="Pfam" id="PF22435">
    <property type="entry name" value="MRM3-like_sub_bind"/>
    <property type="match status" value="1"/>
</dbReference>
<evidence type="ECO:0000256" key="3">
    <source>
        <dbReference type="ARBA" id="ARBA00022679"/>
    </source>
</evidence>
<reference evidence="5 6" key="1">
    <citation type="submission" date="2021-04" db="EMBL/GenBank/DDBJ databases">
        <title>Ruania sp. nov., isolated from sandy soil of mangrove forest.</title>
        <authorList>
            <person name="Ge X."/>
            <person name="Huang R."/>
            <person name="Liu W."/>
        </authorList>
    </citation>
    <scope>NUCLEOTIDE SEQUENCE [LARGE SCALE GENOMIC DNA]</scope>
    <source>
        <strain evidence="5 6">N2-46</strain>
    </source>
</reference>
<protein>
    <submittedName>
        <fullName evidence="5">RNA methyltransferase</fullName>
    </submittedName>
</protein>
<evidence type="ECO:0000259" key="4">
    <source>
        <dbReference type="SMART" id="SM00967"/>
    </source>
</evidence>
<dbReference type="InterPro" id="IPR013123">
    <property type="entry name" value="SpoU_subst-bd"/>
</dbReference>
<evidence type="ECO:0000313" key="5">
    <source>
        <dbReference type="EMBL" id="MBZ2199291.1"/>
    </source>
</evidence>
<keyword evidence="3" id="KW-0808">Transferase</keyword>
<organism evidence="5 6">
    <name type="scientific">Occultella gossypii</name>
    <dbReference type="NCBI Taxonomy" id="2800820"/>
    <lineage>
        <taxon>Bacteria</taxon>
        <taxon>Bacillati</taxon>
        <taxon>Actinomycetota</taxon>
        <taxon>Actinomycetes</taxon>
        <taxon>Micrococcales</taxon>
        <taxon>Ruaniaceae</taxon>
        <taxon>Occultella</taxon>
    </lineage>
</organism>
<name>A0ABS7SG20_9MICO</name>
<proteinExistence type="inferred from homology"/>
<evidence type="ECO:0000313" key="6">
    <source>
        <dbReference type="Proteomes" id="UP000826651"/>
    </source>
</evidence>
<dbReference type="SUPFAM" id="SSF75217">
    <property type="entry name" value="alpha/beta knot"/>
    <property type="match status" value="1"/>
</dbReference>
<keyword evidence="6" id="KW-1185">Reference proteome</keyword>
<dbReference type="Gene3D" id="3.40.1280.10">
    <property type="match status" value="1"/>
</dbReference>
<evidence type="ECO:0000256" key="1">
    <source>
        <dbReference type="ARBA" id="ARBA00007228"/>
    </source>
</evidence>
<gene>
    <name evidence="5" type="ORF">KCQ71_24305</name>
</gene>
<dbReference type="GO" id="GO:0008168">
    <property type="term" value="F:methyltransferase activity"/>
    <property type="evidence" value="ECO:0007669"/>
    <property type="project" value="UniProtKB-KW"/>
</dbReference>
<dbReference type="PANTHER" id="PTHR43191">
    <property type="entry name" value="RRNA METHYLTRANSFERASE 3"/>
    <property type="match status" value="1"/>
</dbReference>
<comment type="caution">
    <text evidence="5">The sequence shown here is derived from an EMBL/GenBank/DDBJ whole genome shotgun (WGS) entry which is preliminary data.</text>
</comment>
<dbReference type="Proteomes" id="UP000826651">
    <property type="component" value="Unassembled WGS sequence"/>
</dbReference>
<feature type="domain" description="RNA 2-O ribose methyltransferase substrate binding" evidence="4">
    <location>
        <begin position="33"/>
        <end position="106"/>
    </location>
</feature>
<dbReference type="RefSeq" id="WP_223411295.1">
    <property type="nucleotide sequence ID" value="NZ_JAGSHT010000025.1"/>
</dbReference>
<dbReference type="InterPro" id="IPR029026">
    <property type="entry name" value="tRNA_m1G_MTases_N"/>
</dbReference>
<dbReference type="SUPFAM" id="SSF55315">
    <property type="entry name" value="L30e-like"/>
    <property type="match status" value="1"/>
</dbReference>
<dbReference type="InterPro" id="IPR001537">
    <property type="entry name" value="SpoU_MeTrfase"/>
</dbReference>
<dbReference type="InterPro" id="IPR029064">
    <property type="entry name" value="Ribosomal_eL30-like_sf"/>
</dbReference>
<dbReference type="EMBL" id="JAGSHT010000025">
    <property type="protein sequence ID" value="MBZ2199291.1"/>
    <property type="molecule type" value="Genomic_DNA"/>
</dbReference>
<dbReference type="InterPro" id="IPR029028">
    <property type="entry name" value="Alpha/beta_knot_MTases"/>
</dbReference>
<evidence type="ECO:0000256" key="2">
    <source>
        <dbReference type="ARBA" id="ARBA00022603"/>
    </source>
</evidence>
<dbReference type="Gene3D" id="3.30.1330.30">
    <property type="match status" value="1"/>
</dbReference>
<dbReference type="GO" id="GO:0032259">
    <property type="term" value="P:methylation"/>
    <property type="evidence" value="ECO:0007669"/>
    <property type="project" value="UniProtKB-KW"/>
</dbReference>